<comment type="similarity">
    <text evidence="1">Belongs to the peptidase S51 family.</text>
</comment>
<dbReference type="Pfam" id="PF03575">
    <property type="entry name" value="Peptidase_S51"/>
    <property type="match status" value="1"/>
</dbReference>
<evidence type="ECO:0000256" key="4">
    <source>
        <dbReference type="ARBA" id="ARBA00022825"/>
    </source>
</evidence>
<keyword evidence="4" id="KW-0720">Serine protease</keyword>
<dbReference type="Proteomes" id="UP000255024">
    <property type="component" value="Unassembled WGS sequence"/>
</dbReference>
<gene>
    <name evidence="5" type="ORF">NCTC11179_01019</name>
</gene>
<protein>
    <submittedName>
        <fullName evidence="5">Uncharacterized peptidase Lmo0363</fullName>
        <ecNumber evidence="5">3.4.21.-</ecNumber>
    </submittedName>
</protein>
<evidence type="ECO:0000313" key="5">
    <source>
        <dbReference type="EMBL" id="STZ27483.1"/>
    </source>
</evidence>
<proteinExistence type="inferred from homology"/>
<dbReference type="EC" id="3.4.21.-" evidence="5"/>
<evidence type="ECO:0000256" key="1">
    <source>
        <dbReference type="ARBA" id="ARBA00006534"/>
    </source>
</evidence>
<evidence type="ECO:0000256" key="2">
    <source>
        <dbReference type="ARBA" id="ARBA00022670"/>
    </source>
</evidence>
<keyword evidence="2" id="KW-0645">Protease</keyword>
<dbReference type="PANTHER" id="PTHR20842:SF0">
    <property type="entry name" value="ALPHA-ASPARTYL DIPEPTIDASE"/>
    <property type="match status" value="1"/>
</dbReference>
<accession>A0A378RK89</accession>
<dbReference type="EMBL" id="UGQL01000001">
    <property type="protein sequence ID" value="STZ27483.1"/>
    <property type="molecule type" value="Genomic_DNA"/>
</dbReference>
<dbReference type="PANTHER" id="PTHR20842">
    <property type="entry name" value="PROTEASE S51 ALPHA-ASPARTYL DIPEPTIDASE"/>
    <property type="match status" value="1"/>
</dbReference>
<organism evidence="5 6">
    <name type="scientific">Myroides odoratus</name>
    <name type="common">Flavobacterium odoratum</name>
    <dbReference type="NCBI Taxonomy" id="256"/>
    <lineage>
        <taxon>Bacteria</taxon>
        <taxon>Pseudomonadati</taxon>
        <taxon>Bacteroidota</taxon>
        <taxon>Flavobacteriia</taxon>
        <taxon>Flavobacteriales</taxon>
        <taxon>Flavobacteriaceae</taxon>
        <taxon>Myroides</taxon>
    </lineage>
</organism>
<keyword evidence="6" id="KW-1185">Reference proteome</keyword>
<dbReference type="CDD" id="cd03129">
    <property type="entry name" value="GAT1_Peptidase_E_like"/>
    <property type="match status" value="1"/>
</dbReference>
<dbReference type="Gene3D" id="3.40.50.880">
    <property type="match status" value="1"/>
</dbReference>
<evidence type="ECO:0000313" key="6">
    <source>
        <dbReference type="Proteomes" id="UP000255024"/>
    </source>
</evidence>
<dbReference type="InterPro" id="IPR029062">
    <property type="entry name" value="Class_I_gatase-like"/>
</dbReference>
<keyword evidence="3 5" id="KW-0378">Hydrolase</keyword>
<dbReference type="InterPro" id="IPR005320">
    <property type="entry name" value="Peptidase_S51"/>
</dbReference>
<dbReference type="GO" id="GO:0006508">
    <property type="term" value="P:proteolysis"/>
    <property type="evidence" value="ECO:0007669"/>
    <property type="project" value="UniProtKB-KW"/>
</dbReference>
<reference evidence="5 6" key="1">
    <citation type="submission" date="2018-06" db="EMBL/GenBank/DDBJ databases">
        <authorList>
            <consortium name="Pathogen Informatics"/>
            <person name="Doyle S."/>
        </authorList>
    </citation>
    <scope>NUCLEOTIDE SEQUENCE [LARGE SCALE GENOMIC DNA]</scope>
    <source>
        <strain evidence="5 6">NCTC11179</strain>
    </source>
</reference>
<dbReference type="SUPFAM" id="SSF52317">
    <property type="entry name" value="Class I glutamine amidotransferase-like"/>
    <property type="match status" value="1"/>
</dbReference>
<name>A0A378RK89_MYROD</name>
<dbReference type="GO" id="GO:0008236">
    <property type="term" value="F:serine-type peptidase activity"/>
    <property type="evidence" value="ECO:0007669"/>
    <property type="project" value="UniProtKB-KW"/>
</dbReference>
<evidence type="ECO:0000256" key="3">
    <source>
        <dbReference type="ARBA" id="ARBA00022801"/>
    </source>
</evidence>
<dbReference type="AlphaFoldDB" id="A0A378RK89"/>
<sequence length="202" mass="22653">MFLASSFCDVADLLEAFVGEKLQTKTVTFIPTASLVEEYKGHVENDKNAFLRLGMTVDVVELSEASPEEINTKLTTNDYIFVSGGNTFYLLEQLRQSGADALIQGEIAKGKVYIGTSAGSMIMAPDITYVEAMDDKSKAHVLQDYKGLHLIDQYPLVHYQDFPFVEVGEQIYQTYKDRLPLVLLSNKQVLLVDNDKIEIKTR</sequence>